<dbReference type="InterPro" id="IPR032859">
    <property type="entry name" value="KH_dom-like"/>
</dbReference>
<sequence length="572" mass="63064">MLRVLALDFATLGGSALRTSATHARPFTSSTQQVTRKLQVAVVGPPNAGKSTLFNRFLRGGPHGFRRVKSEKRKHNRSRSGGAGRAIVSDVAGTTRDRRECVGGIGDIEFKLFDTAGVDDDVMGMVDSGGRFREPNTNRKAETVREEIVLRGMAEQTLAAVDLADVILFLFDGRALVEGGSPHEVVDMGRWLRKNQSRGGGDGRVVMCANKLEGDAWAQMGGNDYALDEIEKLGFGEPIMISAEHGDGMADLASVLLEVQEKIKEEEGWLDHGEEDEEEPPISVAILGRQNVGKSTLLNRIIDENRVITGSVAGLTRDAIAVDFESETSRYSIVDTAGIRKAGRREADGDIIEDDSVREAMRAMKLAHVCILVLEGEMLQLTKQELSIADHVIREGRALIVVANKSDTLKGSPTEYAMGVKAQLDHMVPHVGDVIVVATSALHGEGVENVLPVVEQVYHKWNTRIQTAALNQWLKEIQDSKPPPSVNGRRSKMKFIVQPKARPPTFRIFANVSEKDMPENYIRYLRNEMRKSFGMEGMAIRIGVTNTNTKNPYAQKRATADERRYKRRGSVR</sequence>
<evidence type="ECO:0000256" key="6">
    <source>
        <dbReference type="ARBA" id="ARBA00023134"/>
    </source>
</evidence>
<dbReference type="GO" id="GO:0005525">
    <property type="term" value="F:GTP binding"/>
    <property type="evidence" value="ECO:0007669"/>
    <property type="project" value="UniProtKB-KW"/>
</dbReference>
<dbReference type="SUPFAM" id="SSF52540">
    <property type="entry name" value="P-loop containing nucleoside triphosphate hydrolases"/>
    <property type="match status" value="2"/>
</dbReference>
<evidence type="ECO:0000256" key="7">
    <source>
        <dbReference type="ARBA" id="ARBA00032345"/>
    </source>
</evidence>
<organism evidence="11 12">
    <name type="scientific">Triparma strigata</name>
    <dbReference type="NCBI Taxonomy" id="1606541"/>
    <lineage>
        <taxon>Eukaryota</taxon>
        <taxon>Sar</taxon>
        <taxon>Stramenopiles</taxon>
        <taxon>Ochrophyta</taxon>
        <taxon>Bolidophyceae</taxon>
        <taxon>Parmales</taxon>
        <taxon>Triparmaceae</taxon>
        <taxon>Triparma</taxon>
    </lineage>
</organism>
<feature type="domain" description="G" evidence="9">
    <location>
        <begin position="284"/>
        <end position="405"/>
    </location>
</feature>
<dbReference type="Gene3D" id="3.30.300.20">
    <property type="match status" value="1"/>
</dbReference>
<dbReference type="NCBIfam" id="TIGR03594">
    <property type="entry name" value="GTPase_EngA"/>
    <property type="match status" value="1"/>
</dbReference>
<feature type="region of interest" description="Disordered" evidence="8">
    <location>
        <begin position="550"/>
        <end position="572"/>
    </location>
</feature>
<dbReference type="PRINTS" id="PR00449">
    <property type="entry name" value="RASTRNSFRMNG"/>
</dbReference>
<dbReference type="PANTHER" id="PTHR43834">
    <property type="entry name" value="GTPASE DER"/>
    <property type="match status" value="1"/>
</dbReference>
<keyword evidence="6" id="KW-0342">GTP-binding</keyword>
<evidence type="ECO:0000256" key="1">
    <source>
        <dbReference type="ARBA" id="ARBA00008279"/>
    </source>
</evidence>
<keyword evidence="12" id="KW-1185">Reference proteome</keyword>
<evidence type="ECO:0000256" key="3">
    <source>
        <dbReference type="ARBA" id="ARBA00022517"/>
    </source>
</evidence>
<evidence type="ECO:0000256" key="2">
    <source>
        <dbReference type="ARBA" id="ARBA00020953"/>
    </source>
</evidence>
<evidence type="ECO:0000259" key="10">
    <source>
        <dbReference type="Pfam" id="PF14714"/>
    </source>
</evidence>
<dbReference type="InterPro" id="IPR005225">
    <property type="entry name" value="Small_GTP-bd"/>
</dbReference>
<dbReference type="AlphaFoldDB" id="A0A9W7AL29"/>
<dbReference type="Pfam" id="PF14714">
    <property type="entry name" value="KH_dom-like"/>
    <property type="match status" value="1"/>
</dbReference>
<proteinExistence type="inferred from homology"/>
<dbReference type="Pfam" id="PF01926">
    <property type="entry name" value="MMR_HSR1"/>
    <property type="match status" value="2"/>
</dbReference>
<evidence type="ECO:0000256" key="4">
    <source>
        <dbReference type="ARBA" id="ARBA00022737"/>
    </source>
</evidence>
<dbReference type="InterPro" id="IPR006073">
    <property type="entry name" value="GTP-bd"/>
</dbReference>
<dbReference type="FunFam" id="3.30.300.20:FF:000004">
    <property type="entry name" value="GTPase Der"/>
    <property type="match status" value="1"/>
</dbReference>
<gene>
    <name evidence="11" type="ORF">TrST_g3797</name>
</gene>
<dbReference type="EMBL" id="BRXY01000134">
    <property type="protein sequence ID" value="GMH69730.1"/>
    <property type="molecule type" value="Genomic_DNA"/>
</dbReference>
<dbReference type="HAMAP" id="MF_00195">
    <property type="entry name" value="GTPase_Der"/>
    <property type="match status" value="1"/>
</dbReference>
<dbReference type="Gene3D" id="3.40.50.300">
    <property type="entry name" value="P-loop containing nucleotide triphosphate hydrolases"/>
    <property type="match status" value="2"/>
</dbReference>
<protein>
    <recommendedName>
        <fullName evidence="2">GTPase Der</fullName>
    </recommendedName>
    <alternativeName>
        <fullName evidence="7">GTP-binding protein EngA</fullName>
    </alternativeName>
</protein>
<evidence type="ECO:0000259" key="9">
    <source>
        <dbReference type="Pfam" id="PF01926"/>
    </source>
</evidence>
<feature type="domain" description="G" evidence="9">
    <location>
        <begin position="39"/>
        <end position="192"/>
    </location>
</feature>
<dbReference type="PANTHER" id="PTHR43834:SF6">
    <property type="entry name" value="GTPASE DER"/>
    <property type="match status" value="1"/>
</dbReference>
<dbReference type="OrthoDB" id="8954335at2759"/>
<keyword evidence="3" id="KW-0690">Ribosome biogenesis</keyword>
<evidence type="ECO:0000256" key="5">
    <source>
        <dbReference type="ARBA" id="ARBA00022741"/>
    </source>
</evidence>
<keyword evidence="4" id="KW-0677">Repeat</keyword>
<dbReference type="InterPro" id="IPR016484">
    <property type="entry name" value="GTPase_Der"/>
</dbReference>
<comment type="caution">
    <text evidence="11">The sequence shown here is derived from an EMBL/GenBank/DDBJ whole genome shotgun (WGS) entry which is preliminary data.</text>
</comment>
<feature type="domain" description="GTPase Der C-terminal KH-domain-like" evidence="10">
    <location>
        <begin position="464"/>
        <end position="542"/>
    </location>
</feature>
<dbReference type="NCBIfam" id="TIGR00231">
    <property type="entry name" value="small_GTP"/>
    <property type="match status" value="1"/>
</dbReference>
<evidence type="ECO:0000256" key="8">
    <source>
        <dbReference type="SAM" id="MobiDB-lite"/>
    </source>
</evidence>
<keyword evidence="5" id="KW-0547">Nucleotide-binding</keyword>
<evidence type="ECO:0000313" key="11">
    <source>
        <dbReference type="EMBL" id="GMH69730.1"/>
    </source>
</evidence>
<dbReference type="GO" id="GO:0042254">
    <property type="term" value="P:ribosome biogenesis"/>
    <property type="evidence" value="ECO:0007669"/>
    <property type="project" value="UniProtKB-KW"/>
</dbReference>
<evidence type="ECO:0000313" key="12">
    <source>
        <dbReference type="Proteomes" id="UP001165085"/>
    </source>
</evidence>
<reference evidence="12" key="1">
    <citation type="journal article" date="2023" name="Commun. Biol.">
        <title>Genome analysis of Parmales, the sister group of diatoms, reveals the evolutionary specialization of diatoms from phago-mixotrophs to photoautotrophs.</title>
        <authorList>
            <person name="Ban H."/>
            <person name="Sato S."/>
            <person name="Yoshikawa S."/>
            <person name="Yamada K."/>
            <person name="Nakamura Y."/>
            <person name="Ichinomiya M."/>
            <person name="Sato N."/>
            <person name="Blanc-Mathieu R."/>
            <person name="Endo H."/>
            <person name="Kuwata A."/>
            <person name="Ogata H."/>
        </authorList>
    </citation>
    <scope>NUCLEOTIDE SEQUENCE [LARGE SCALE GENOMIC DNA]</scope>
    <source>
        <strain evidence="12">NIES 3701</strain>
    </source>
</reference>
<dbReference type="InterPro" id="IPR027417">
    <property type="entry name" value="P-loop_NTPase"/>
</dbReference>
<name>A0A9W7AL29_9STRA</name>
<dbReference type="Proteomes" id="UP001165085">
    <property type="component" value="Unassembled WGS sequence"/>
</dbReference>
<dbReference type="InterPro" id="IPR015946">
    <property type="entry name" value="KH_dom-like_a/b"/>
</dbReference>
<accession>A0A9W7AL29</accession>
<comment type="similarity">
    <text evidence="1">Belongs to the TRAFAC class TrmE-Era-EngA-EngB-Septin-like GTPase superfamily. EngA (Der) GTPase family.</text>
</comment>